<comment type="pathway">
    <text evidence="2">Amino-acid biosynthesis; L-methionine biosynthesis via de novo pathway; O-acetyl-L-homoserine from L-homoserine: step 1/1.</text>
</comment>
<keyword evidence="2" id="KW-0486">Methionine biosynthesis</keyword>
<dbReference type="PANTHER" id="PTHR32268:SF11">
    <property type="entry name" value="HOMOSERINE O-ACETYLTRANSFERASE"/>
    <property type="match status" value="1"/>
</dbReference>
<dbReference type="GO" id="GO:0009092">
    <property type="term" value="P:homoserine metabolic process"/>
    <property type="evidence" value="ECO:0007669"/>
    <property type="project" value="TreeGrafter"/>
</dbReference>
<keyword evidence="2" id="KW-0028">Amino-acid biosynthesis</keyword>
<dbReference type="PIRSF" id="PIRSF000443">
    <property type="entry name" value="Homoser_Ac_trans"/>
    <property type="match status" value="1"/>
</dbReference>
<dbReference type="HAMAP" id="MF_00296">
    <property type="entry name" value="MetX_acyltransf"/>
    <property type="match status" value="1"/>
</dbReference>
<keyword evidence="6" id="KW-1185">Reference proteome</keyword>
<feature type="active site" evidence="2 3">
    <location>
        <position position="319"/>
    </location>
</feature>
<sequence>MPTHHVFHYQEEFKLESGAVLPGFQLNYTTYGTLNPQQSNVVWVCHALTGSSDFTDWWCDLFGAGKLYDPNEWFIVCANTLGGCYGSTGPLSVNPTTLQPYFHTFPQLTNRDIVRAFDLLRKELAFERVHTLIGSSLGGQQALEWALQKPDVFERLVHVASNARHSPWGIAFNESQRMAIRQDPTWATSTEDAGKEGMKTARAIAMLSYRHYNTYNEAQQEPGHSITDNFRAASYQVYQGEKIAKRFNAYTYWLLSKAMDSHNVGRDRGGVEKALAKLKARSLFVGVDTDLLFPVEEQLFLHEHVAGSSFSLIRSNYGHDGFLVEFDQLTEAIQDFYKQEKVKEEQLNYEKQEQ</sequence>
<evidence type="ECO:0000256" key="1">
    <source>
        <dbReference type="ARBA" id="ARBA00022679"/>
    </source>
</evidence>
<dbReference type="SUPFAM" id="SSF53474">
    <property type="entry name" value="alpha/beta-Hydrolases"/>
    <property type="match status" value="1"/>
</dbReference>
<dbReference type="KEGG" id="pko:PKOR_12720"/>
<dbReference type="UniPathway" id="UPA00051">
    <property type="reaction ID" value="UER00074"/>
</dbReference>
<dbReference type="PANTHER" id="PTHR32268">
    <property type="entry name" value="HOMOSERINE O-ACETYLTRANSFERASE"/>
    <property type="match status" value="1"/>
</dbReference>
<dbReference type="RefSeq" id="WP_046311216.1">
    <property type="nucleotide sequence ID" value="NZ_CBCSCY010000003.1"/>
</dbReference>
<name>A0A0E3ZEK9_9BACT</name>
<comment type="subunit">
    <text evidence="2">Homodimer.</text>
</comment>
<keyword evidence="2" id="KW-0012">Acyltransferase</keyword>
<keyword evidence="2" id="KW-0963">Cytoplasm</keyword>
<comment type="caution">
    <text evidence="2">Lacks conserved residue(s) required for the propagation of feature annotation.</text>
</comment>
<dbReference type="InterPro" id="IPR008220">
    <property type="entry name" value="HAT_MetX-like"/>
</dbReference>
<feature type="domain" description="AB hydrolase-1" evidence="4">
    <location>
        <begin position="41"/>
        <end position="325"/>
    </location>
</feature>
<dbReference type="EC" id="2.3.1.31" evidence="2"/>
<dbReference type="OrthoDB" id="9800754at2"/>
<dbReference type="GO" id="GO:0004414">
    <property type="term" value="F:homoserine O-acetyltransferase activity"/>
    <property type="evidence" value="ECO:0007669"/>
    <property type="project" value="UniProtKB-UniRule"/>
</dbReference>
<dbReference type="NCBIfam" id="TIGR01392">
    <property type="entry name" value="homoserO_Ac_trn"/>
    <property type="match status" value="1"/>
</dbReference>
<dbReference type="STRING" id="400092.PKOR_12720"/>
<feature type="binding site" evidence="2">
    <location>
        <position position="202"/>
    </location>
    <ligand>
        <name>substrate</name>
    </ligand>
</feature>
<evidence type="ECO:0000259" key="4">
    <source>
        <dbReference type="Pfam" id="PF00561"/>
    </source>
</evidence>
<reference evidence="5 6" key="1">
    <citation type="journal article" date="2015" name="Sci. Rep.">
        <title>Unraveling adaptation of Pontibacter korlensis to radiation and infertility in desert through complete genome and comparative transcriptomic analysis.</title>
        <authorList>
            <person name="Dai J."/>
            <person name="Dai W."/>
            <person name="Qiu C."/>
            <person name="Yang Z."/>
            <person name="Zhang Y."/>
            <person name="Zhou M."/>
            <person name="Zhang L."/>
            <person name="Fang C."/>
            <person name="Gao Q."/>
            <person name="Yang Q."/>
            <person name="Li X."/>
            <person name="Wang Z."/>
            <person name="Wang Z."/>
            <person name="Jia Z."/>
            <person name="Chen X."/>
        </authorList>
    </citation>
    <scope>NUCLEOTIDE SEQUENCE [LARGE SCALE GENOMIC DNA]</scope>
    <source>
        <strain evidence="5 6">X14-1T</strain>
    </source>
</reference>
<dbReference type="GO" id="GO:0005737">
    <property type="term" value="C:cytoplasm"/>
    <property type="evidence" value="ECO:0007669"/>
    <property type="project" value="UniProtKB-SubCell"/>
</dbReference>
<dbReference type="InterPro" id="IPR000073">
    <property type="entry name" value="AB_hydrolase_1"/>
</dbReference>
<evidence type="ECO:0000313" key="6">
    <source>
        <dbReference type="Proteomes" id="UP000033109"/>
    </source>
</evidence>
<comment type="function">
    <text evidence="2">Transfers an acetyl group from acetyl-CoA to L-homoserine, forming acetyl-L-homoserine.</text>
</comment>
<proteinExistence type="inferred from homology"/>
<organism evidence="5 6">
    <name type="scientific">Pontibacter korlensis</name>
    <dbReference type="NCBI Taxonomy" id="400092"/>
    <lineage>
        <taxon>Bacteria</taxon>
        <taxon>Pseudomonadati</taxon>
        <taxon>Bacteroidota</taxon>
        <taxon>Cytophagia</taxon>
        <taxon>Cytophagales</taxon>
        <taxon>Hymenobacteraceae</taxon>
        <taxon>Pontibacter</taxon>
    </lineage>
</organism>
<evidence type="ECO:0000256" key="2">
    <source>
        <dbReference type="HAMAP-Rule" id="MF_00296"/>
    </source>
</evidence>
<feature type="binding site" evidence="2">
    <location>
        <position position="320"/>
    </location>
    <ligand>
        <name>substrate</name>
    </ligand>
</feature>
<evidence type="ECO:0000313" key="5">
    <source>
        <dbReference type="EMBL" id="AKD03825.1"/>
    </source>
</evidence>
<dbReference type="PATRIC" id="fig|400092.3.peg.2779"/>
<feature type="active site" evidence="2 3">
    <location>
        <position position="290"/>
    </location>
</feature>
<feature type="active site" description="Nucleophile" evidence="2 3">
    <location>
        <position position="136"/>
    </location>
</feature>
<dbReference type="EMBL" id="CP009621">
    <property type="protein sequence ID" value="AKD03825.1"/>
    <property type="molecule type" value="Genomic_DNA"/>
</dbReference>
<dbReference type="Proteomes" id="UP000033109">
    <property type="component" value="Chromosome"/>
</dbReference>
<dbReference type="Gene3D" id="3.40.50.1820">
    <property type="entry name" value="alpha/beta hydrolase"/>
    <property type="match status" value="1"/>
</dbReference>
<dbReference type="HOGENOM" id="CLU_028760_1_2_10"/>
<dbReference type="Pfam" id="PF00561">
    <property type="entry name" value="Abhydrolase_1"/>
    <property type="match status" value="1"/>
</dbReference>
<dbReference type="InterPro" id="IPR029058">
    <property type="entry name" value="AB_hydrolase_fold"/>
</dbReference>
<comment type="catalytic activity">
    <reaction evidence="2">
        <text>L-homoserine + acetyl-CoA = O-acetyl-L-homoserine + CoA</text>
        <dbReference type="Rhea" id="RHEA:13701"/>
        <dbReference type="ChEBI" id="CHEBI:57287"/>
        <dbReference type="ChEBI" id="CHEBI:57288"/>
        <dbReference type="ChEBI" id="CHEBI:57476"/>
        <dbReference type="ChEBI" id="CHEBI:57716"/>
        <dbReference type="EC" id="2.3.1.31"/>
    </reaction>
</comment>
<evidence type="ECO:0000256" key="3">
    <source>
        <dbReference type="PIRSR" id="PIRSR000443-1"/>
    </source>
</evidence>
<comment type="similarity">
    <text evidence="2">Belongs to the AB hydrolase superfamily. MetX family.</text>
</comment>
<accession>A0A0E3ZEK9</accession>
<comment type="subcellular location">
    <subcellularLocation>
        <location evidence="2">Cytoplasm</location>
    </subcellularLocation>
</comment>
<dbReference type="AlphaFoldDB" id="A0A0E3ZEK9"/>
<protein>
    <recommendedName>
        <fullName evidence="2">Homoserine O-acetyltransferase</fullName>
        <shortName evidence="2">HAT</shortName>
        <ecNumber evidence="2">2.3.1.31</ecNumber>
    </recommendedName>
    <alternativeName>
        <fullName evidence="2">Homoserine transacetylase</fullName>
        <shortName evidence="2">HTA</shortName>
    </alternativeName>
</protein>
<gene>
    <name evidence="2" type="primary">metXA</name>
    <name evidence="5" type="ORF">PKOR_12720</name>
</gene>
<dbReference type="GO" id="GO:0009086">
    <property type="term" value="P:methionine biosynthetic process"/>
    <property type="evidence" value="ECO:0007669"/>
    <property type="project" value="UniProtKB-UniRule"/>
</dbReference>
<keyword evidence="1 2" id="KW-0808">Transferase</keyword>